<gene>
    <name evidence="1" type="ORF">HMPREF9469_03617</name>
</gene>
<dbReference type="Proteomes" id="UP000003763">
    <property type="component" value="Unassembled WGS sequence"/>
</dbReference>
<comment type="caution">
    <text evidence="1">The sequence shown here is derived from an EMBL/GenBank/DDBJ whole genome shotgun (WGS) entry which is preliminary data.</text>
</comment>
<dbReference type="HOGENOM" id="CLU_2648080_0_0_9"/>
<accession>G5HM05</accession>
<dbReference type="EMBL" id="ADLJ01000029">
    <property type="protein sequence ID" value="EHE97513.1"/>
    <property type="molecule type" value="Genomic_DNA"/>
</dbReference>
<name>G5HM05_9FIRM</name>
<proteinExistence type="predicted"/>
<dbReference type="RefSeq" id="WP_007864676.1">
    <property type="nucleotide sequence ID" value="NZ_JH376424.1"/>
</dbReference>
<dbReference type="AlphaFoldDB" id="G5HM05"/>
<organism evidence="1 2">
    <name type="scientific">[Clostridium] citroniae WAL-17108</name>
    <dbReference type="NCBI Taxonomy" id="742733"/>
    <lineage>
        <taxon>Bacteria</taxon>
        <taxon>Bacillati</taxon>
        <taxon>Bacillota</taxon>
        <taxon>Clostridia</taxon>
        <taxon>Lachnospirales</taxon>
        <taxon>Lachnospiraceae</taxon>
        <taxon>Enterocloster</taxon>
    </lineage>
</organism>
<reference evidence="1 2" key="1">
    <citation type="submission" date="2011-08" db="EMBL/GenBank/DDBJ databases">
        <title>The Genome Sequence of Clostridium citroniae WAL-17108.</title>
        <authorList>
            <consortium name="The Broad Institute Genome Sequencing Platform"/>
            <person name="Earl A."/>
            <person name="Ward D."/>
            <person name="Feldgarden M."/>
            <person name="Gevers D."/>
            <person name="Finegold S.M."/>
            <person name="Summanen P.H."/>
            <person name="Molitoris D.R."/>
            <person name="Vaisanen M.L."/>
            <person name="Daigneault M."/>
            <person name="Allen-Vercoe E."/>
            <person name="Young S.K."/>
            <person name="Zeng Q."/>
            <person name="Gargeya S."/>
            <person name="Fitzgerald M."/>
            <person name="Haas B."/>
            <person name="Abouelleil A."/>
            <person name="Alvarado L."/>
            <person name="Arachchi H.M."/>
            <person name="Berlin A."/>
            <person name="Brown A."/>
            <person name="Chapman S.B."/>
            <person name="Chen Z."/>
            <person name="Dunbar C."/>
            <person name="Freedman E."/>
            <person name="Gearin G."/>
            <person name="Gellesch M."/>
            <person name="Goldberg J."/>
            <person name="Griggs A."/>
            <person name="Gujja S."/>
            <person name="Heiman D."/>
            <person name="Howarth C."/>
            <person name="Larson L."/>
            <person name="Lui A."/>
            <person name="MacDonald P.J.P."/>
            <person name="Montmayeur A."/>
            <person name="Murphy C."/>
            <person name="Neiman D."/>
            <person name="Pearson M."/>
            <person name="Priest M."/>
            <person name="Roberts A."/>
            <person name="Saif S."/>
            <person name="Shea T."/>
            <person name="Shenoy N."/>
            <person name="Sisk P."/>
            <person name="Stolte C."/>
            <person name="Sykes S."/>
            <person name="Wortman J."/>
            <person name="Nusbaum C."/>
            <person name="Birren B."/>
        </authorList>
    </citation>
    <scope>NUCLEOTIDE SEQUENCE [LARGE SCALE GENOMIC DNA]</scope>
    <source>
        <strain evidence="1 2">WAL-17108</strain>
    </source>
</reference>
<evidence type="ECO:0000313" key="1">
    <source>
        <dbReference type="EMBL" id="EHE97513.1"/>
    </source>
</evidence>
<sequence>MLVNFDKTELLYLDILATEKLDIVKHRYERDKRIFDTLDIDVHERMVLYESQIKAFTDIHNKIVSAVGSLCLEPTV</sequence>
<evidence type="ECO:0000313" key="2">
    <source>
        <dbReference type="Proteomes" id="UP000003763"/>
    </source>
</evidence>
<protein>
    <submittedName>
        <fullName evidence="1">Uncharacterized protein</fullName>
    </submittedName>
</protein>